<keyword evidence="2" id="KW-0732">Signal</keyword>
<feature type="compositionally biased region" description="Acidic residues" evidence="1">
    <location>
        <begin position="78"/>
        <end position="87"/>
    </location>
</feature>
<evidence type="ECO:0000313" key="4">
    <source>
        <dbReference type="Proteomes" id="UP000324222"/>
    </source>
</evidence>
<accession>A0A5B7DNK5</accession>
<evidence type="ECO:0000256" key="1">
    <source>
        <dbReference type="SAM" id="MobiDB-lite"/>
    </source>
</evidence>
<proteinExistence type="predicted"/>
<sequence>MILALFGVVLVDTQSGEALRVLRLPKAPDVVPLGFALHCGYELLDLRGEKSSARDGLLDFQSKDPSPGALLDLHDEDPSIDDGLLDP</sequence>
<gene>
    <name evidence="3" type="ORF">E2C01_016118</name>
</gene>
<reference evidence="3 4" key="1">
    <citation type="submission" date="2019-05" db="EMBL/GenBank/DDBJ databases">
        <title>Another draft genome of Portunus trituberculatus and its Hox gene families provides insights of decapod evolution.</title>
        <authorList>
            <person name="Jeong J.-H."/>
            <person name="Song I."/>
            <person name="Kim S."/>
            <person name="Choi T."/>
            <person name="Kim D."/>
            <person name="Ryu S."/>
            <person name="Kim W."/>
        </authorList>
    </citation>
    <scope>NUCLEOTIDE SEQUENCE [LARGE SCALE GENOMIC DNA]</scope>
    <source>
        <tissue evidence="3">Muscle</tissue>
    </source>
</reference>
<dbReference type="EMBL" id="VSRR010001163">
    <property type="protein sequence ID" value="MPC23080.1"/>
    <property type="molecule type" value="Genomic_DNA"/>
</dbReference>
<protein>
    <submittedName>
        <fullName evidence="3">Uncharacterized protein</fullName>
    </submittedName>
</protein>
<organism evidence="3 4">
    <name type="scientific">Portunus trituberculatus</name>
    <name type="common">Swimming crab</name>
    <name type="synonym">Neptunus trituberculatus</name>
    <dbReference type="NCBI Taxonomy" id="210409"/>
    <lineage>
        <taxon>Eukaryota</taxon>
        <taxon>Metazoa</taxon>
        <taxon>Ecdysozoa</taxon>
        <taxon>Arthropoda</taxon>
        <taxon>Crustacea</taxon>
        <taxon>Multicrustacea</taxon>
        <taxon>Malacostraca</taxon>
        <taxon>Eumalacostraca</taxon>
        <taxon>Eucarida</taxon>
        <taxon>Decapoda</taxon>
        <taxon>Pleocyemata</taxon>
        <taxon>Brachyura</taxon>
        <taxon>Eubrachyura</taxon>
        <taxon>Portunoidea</taxon>
        <taxon>Portunidae</taxon>
        <taxon>Portuninae</taxon>
        <taxon>Portunus</taxon>
    </lineage>
</organism>
<evidence type="ECO:0000256" key="2">
    <source>
        <dbReference type="SAM" id="SignalP"/>
    </source>
</evidence>
<dbReference type="AlphaFoldDB" id="A0A5B7DNK5"/>
<feature type="signal peptide" evidence="2">
    <location>
        <begin position="1"/>
        <end position="18"/>
    </location>
</feature>
<evidence type="ECO:0000313" key="3">
    <source>
        <dbReference type="EMBL" id="MPC23080.1"/>
    </source>
</evidence>
<feature type="region of interest" description="Disordered" evidence="1">
    <location>
        <begin position="57"/>
        <end position="87"/>
    </location>
</feature>
<feature type="chain" id="PRO_5022974134" evidence="2">
    <location>
        <begin position="19"/>
        <end position="87"/>
    </location>
</feature>
<name>A0A5B7DNK5_PORTR</name>
<keyword evidence="4" id="KW-1185">Reference proteome</keyword>
<comment type="caution">
    <text evidence="3">The sequence shown here is derived from an EMBL/GenBank/DDBJ whole genome shotgun (WGS) entry which is preliminary data.</text>
</comment>
<dbReference type="Proteomes" id="UP000324222">
    <property type="component" value="Unassembled WGS sequence"/>
</dbReference>